<organism evidence="1 2">
    <name type="scientific">Caulobacter segnis</name>
    <dbReference type="NCBI Taxonomy" id="88688"/>
    <lineage>
        <taxon>Bacteria</taxon>
        <taxon>Pseudomonadati</taxon>
        <taxon>Pseudomonadota</taxon>
        <taxon>Alphaproteobacteria</taxon>
        <taxon>Caulobacterales</taxon>
        <taxon>Caulobacteraceae</taxon>
        <taxon>Caulobacter</taxon>
    </lineage>
</organism>
<name>A0A2W5UWH6_9CAUL</name>
<accession>A0A2W5UWH6</accession>
<proteinExistence type="predicted"/>
<reference evidence="1 2" key="1">
    <citation type="submission" date="2017-08" db="EMBL/GenBank/DDBJ databases">
        <title>Infants hospitalized years apart are colonized by the same room-sourced microbial strains.</title>
        <authorList>
            <person name="Brooks B."/>
            <person name="Olm M.R."/>
            <person name="Firek B.A."/>
            <person name="Baker R."/>
            <person name="Thomas B.C."/>
            <person name="Morowitz M.J."/>
            <person name="Banfield J.F."/>
        </authorList>
    </citation>
    <scope>NUCLEOTIDE SEQUENCE [LARGE SCALE GENOMIC DNA]</scope>
    <source>
        <strain evidence="1">S2_003_000_R2_4</strain>
    </source>
</reference>
<protein>
    <submittedName>
        <fullName evidence="1">Uncharacterized protein</fullName>
    </submittedName>
</protein>
<evidence type="ECO:0000313" key="1">
    <source>
        <dbReference type="EMBL" id="PZR30937.1"/>
    </source>
</evidence>
<dbReference type="EMBL" id="QFQZ01000106">
    <property type="protein sequence ID" value="PZR30937.1"/>
    <property type="molecule type" value="Genomic_DNA"/>
</dbReference>
<dbReference type="Proteomes" id="UP000249393">
    <property type="component" value="Unassembled WGS sequence"/>
</dbReference>
<comment type="caution">
    <text evidence="1">The sequence shown here is derived from an EMBL/GenBank/DDBJ whole genome shotgun (WGS) entry which is preliminary data.</text>
</comment>
<sequence length="93" mass="10455">MRTLGHCQDHDLTLYTGCSCGWSRKRPARGECRAMRCFTIEELQRMGWFACGGCGSRDLGVAVYRDGIGYPMQLEGWRGQGEGFRRPLSLAGY</sequence>
<dbReference type="RefSeq" id="WP_304282441.1">
    <property type="nucleotide sequence ID" value="NZ_QFQZ01000106.1"/>
</dbReference>
<gene>
    <name evidence="1" type="ORF">DI526_21155</name>
</gene>
<evidence type="ECO:0000313" key="2">
    <source>
        <dbReference type="Proteomes" id="UP000249393"/>
    </source>
</evidence>
<dbReference type="AlphaFoldDB" id="A0A2W5UWH6"/>